<dbReference type="PIRSF" id="PIRSF000216">
    <property type="entry name" value="NADH_DH_24kDa"/>
    <property type="match status" value="1"/>
</dbReference>
<dbReference type="Proteomes" id="UP000435649">
    <property type="component" value="Unassembled WGS sequence"/>
</dbReference>
<gene>
    <name evidence="8" type="ORF">FYJ85_15180</name>
</gene>
<dbReference type="CDD" id="cd03064">
    <property type="entry name" value="TRX_Fd_NuoE"/>
    <property type="match status" value="1"/>
</dbReference>
<dbReference type="EMBL" id="VUNS01000018">
    <property type="protein sequence ID" value="MST98383.1"/>
    <property type="molecule type" value="Genomic_DNA"/>
</dbReference>
<name>A0A844G5F8_9BACT</name>
<dbReference type="InterPro" id="IPR002023">
    <property type="entry name" value="NuoE-like"/>
</dbReference>
<feature type="binding site" evidence="7">
    <location>
        <position position="83"/>
    </location>
    <ligand>
        <name>[2Fe-2S] cluster</name>
        <dbReference type="ChEBI" id="CHEBI:190135"/>
    </ligand>
</feature>
<dbReference type="GO" id="GO:0051537">
    <property type="term" value="F:2 iron, 2 sulfur cluster binding"/>
    <property type="evidence" value="ECO:0007669"/>
    <property type="project" value="UniProtKB-KW"/>
</dbReference>
<feature type="binding site" evidence="7">
    <location>
        <position position="120"/>
    </location>
    <ligand>
        <name>[2Fe-2S] cluster</name>
        <dbReference type="ChEBI" id="CHEBI:190135"/>
    </ligand>
</feature>
<dbReference type="SUPFAM" id="SSF52833">
    <property type="entry name" value="Thioredoxin-like"/>
    <property type="match status" value="1"/>
</dbReference>
<evidence type="ECO:0000313" key="9">
    <source>
        <dbReference type="Proteomes" id="UP000435649"/>
    </source>
</evidence>
<evidence type="ECO:0000256" key="6">
    <source>
        <dbReference type="ARBA" id="ARBA00034078"/>
    </source>
</evidence>
<dbReference type="PANTHER" id="PTHR43342">
    <property type="entry name" value="NADH-QUINONE OXIDOREDUCTASE, E SUBUNIT"/>
    <property type="match status" value="1"/>
</dbReference>
<evidence type="ECO:0000256" key="3">
    <source>
        <dbReference type="ARBA" id="ARBA00022723"/>
    </source>
</evidence>
<comment type="cofactor">
    <cofactor evidence="7">
        <name>[2Fe-2S] cluster</name>
        <dbReference type="ChEBI" id="CHEBI:190135"/>
    </cofactor>
    <text evidence="7">Binds 1 [2Fe-2S] cluster.</text>
</comment>
<evidence type="ECO:0000256" key="1">
    <source>
        <dbReference type="ARBA" id="ARBA00010643"/>
    </source>
</evidence>
<keyword evidence="9" id="KW-1185">Reference proteome</keyword>
<keyword evidence="5 7" id="KW-0411">Iron-sulfur</keyword>
<evidence type="ECO:0000256" key="7">
    <source>
        <dbReference type="PIRSR" id="PIRSR000216-1"/>
    </source>
</evidence>
<dbReference type="Gene3D" id="1.10.10.1590">
    <property type="entry name" value="NADH-quinone oxidoreductase subunit E"/>
    <property type="match status" value="1"/>
</dbReference>
<protein>
    <submittedName>
        <fullName evidence="8">NAD(P)H-dependent oxidoreductase subunit E</fullName>
    </submittedName>
</protein>
<dbReference type="Gene3D" id="3.40.30.10">
    <property type="entry name" value="Glutaredoxin"/>
    <property type="match status" value="1"/>
</dbReference>
<feature type="binding site" evidence="7">
    <location>
        <position position="78"/>
    </location>
    <ligand>
        <name>[2Fe-2S] cluster</name>
        <dbReference type="ChEBI" id="CHEBI:190135"/>
    </ligand>
</feature>
<comment type="caution">
    <text evidence="8">The sequence shown here is derived from an EMBL/GenBank/DDBJ whole genome shotgun (WGS) entry which is preliminary data.</text>
</comment>
<feature type="binding site" evidence="7">
    <location>
        <position position="124"/>
    </location>
    <ligand>
        <name>[2Fe-2S] cluster</name>
        <dbReference type="ChEBI" id="CHEBI:190135"/>
    </ligand>
</feature>
<evidence type="ECO:0000256" key="5">
    <source>
        <dbReference type="ARBA" id="ARBA00023014"/>
    </source>
</evidence>
<dbReference type="AlphaFoldDB" id="A0A844G5F8"/>
<dbReference type="InterPro" id="IPR041921">
    <property type="entry name" value="NuoE_N"/>
</dbReference>
<dbReference type="InterPro" id="IPR036249">
    <property type="entry name" value="Thioredoxin-like_sf"/>
</dbReference>
<keyword evidence="4 7" id="KW-0408">Iron</keyword>
<dbReference type="InterPro" id="IPR042128">
    <property type="entry name" value="NuoE_dom"/>
</dbReference>
<evidence type="ECO:0000313" key="8">
    <source>
        <dbReference type="EMBL" id="MST98383.1"/>
    </source>
</evidence>
<evidence type="ECO:0000256" key="2">
    <source>
        <dbReference type="ARBA" id="ARBA00022714"/>
    </source>
</evidence>
<reference evidence="8 9" key="1">
    <citation type="submission" date="2019-08" db="EMBL/GenBank/DDBJ databases">
        <title>In-depth cultivation of the pig gut microbiome towards novel bacterial diversity and tailored functional studies.</title>
        <authorList>
            <person name="Wylensek D."/>
            <person name="Hitch T.C.A."/>
            <person name="Clavel T."/>
        </authorList>
    </citation>
    <scope>NUCLEOTIDE SEQUENCE [LARGE SCALE GENOMIC DNA]</scope>
    <source>
        <strain evidence="8 9">BBE-744-WT-12</strain>
    </source>
</reference>
<sequence length="161" mass="17802">MIDHLAAVNKILEKNNYSEGRLIPILQEVQAVYKYLSKDMISYVATSIGVPPSRVYGVATFYAHFSMQPKGKYIIKLCDGTACHVKKSHSILHALYEKLKLSDEKRTTDDLLFTVETVSCLGACGLAPVMLVNDSVHGQMTPEKTDAIIDQVIAEEKAANQ</sequence>
<dbReference type="Pfam" id="PF01257">
    <property type="entry name" value="2Fe-2S_thioredx"/>
    <property type="match status" value="1"/>
</dbReference>
<organism evidence="8 9">
    <name type="scientific">Victivallis lenta</name>
    <dbReference type="NCBI Taxonomy" id="2606640"/>
    <lineage>
        <taxon>Bacteria</taxon>
        <taxon>Pseudomonadati</taxon>
        <taxon>Lentisphaerota</taxon>
        <taxon>Lentisphaeria</taxon>
        <taxon>Victivallales</taxon>
        <taxon>Victivallaceae</taxon>
        <taxon>Victivallis</taxon>
    </lineage>
</organism>
<dbReference type="GO" id="GO:0046872">
    <property type="term" value="F:metal ion binding"/>
    <property type="evidence" value="ECO:0007669"/>
    <property type="project" value="UniProtKB-KW"/>
</dbReference>
<comment type="cofactor">
    <cofactor evidence="6">
        <name>[2Fe-2S] cluster</name>
        <dbReference type="ChEBI" id="CHEBI:190135"/>
    </cofactor>
</comment>
<evidence type="ECO:0000256" key="4">
    <source>
        <dbReference type="ARBA" id="ARBA00023004"/>
    </source>
</evidence>
<dbReference type="PANTHER" id="PTHR43342:SF1">
    <property type="entry name" value="BIFURCATING [FEFE] HYDROGENASE GAMMA SUBUNIT"/>
    <property type="match status" value="1"/>
</dbReference>
<dbReference type="InterPro" id="IPR028431">
    <property type="entry name" value="NADP_DH_HndA-like"/>
</dbReference>
<dbReference type="GO" id="GO:0016491">
    <property type="term" value="F:oxidoreductase activity"/>
    <property type="evidence" value="ECO:0007669"/>
    <property type="project" value="InterPro"/>
</dbReference>
<accession>A0A844G5F8</accession>
<dbReference type="PROSITE" id="PS01099">
    <property type="entry name" value="COMPLEX1_24K"/>
    <property type="match status" value="1"/>
</dbReference>
<proteinExistence type="inferred from homology"/>
<comment type="similarity">
    <text evidence="1">Belongs to the complex I 24 kDa subunit family.</text>
</comment>
<keyword evidence="3 7" id="KW-0479">Metal-binding</keyword>
<keyword evidence="2 7" id="KW-0001">2Fe-2S</keyword>